<keyword evidence="2" id="KW-0472">Membrane</keyword>
<keyword evidence="2" id="KW-1133">Transmembrane helix</keyword>
<feature type="transmembrane region" description="Helical" evidence="2">
    <location>
        <begin position="12"/>
        <end position="34"/>
    </location>
</feature>
<reference evidence="3" key="2">
    <citation type="submission" date="2021-08" db="EMBL/GenBank/DDBJ databases">
        <authorList>
            <person name="Gostincar C."/>
            <person name="Sun X."/>
            <person name="Song Z."/>
            <person name="Gunde-Cimerman N."/>
        </authorList>
    </citation>
    <scope>NUCLEOTIDE SEQUENCE</scope>
    <source>
        <strain evidence="3">EXF-9911</strain>
    </source>
</reference>
<evidence type="ECO:0000256" key="1">
    <source>
        <dbReference type="SAM" id="MobiDB-lite"/>
    </source>
</evidence>
<evidence type="ECO:0008006" key="5">
    <source>
        <dbReference type="Google" id="ProtNLM"/>
    </source>
</evidence>
<dbReference type="AlphaFoldDB" id="A0A9P8EJM0"/>
<dbReference type="Proteomes" id="UP000779574">
    <property type="component" value="Unassembled WGS sequence"/>
</dbReference>
<proteinExistence type="predicted"/>
<dbReference type="OrthoDB" id="5287295at2759"/>
<reference evidence="3" key="1">
    <citation type="journal article" date="2021" name="J Fungi (Basel)">
        <title>Virulence traits and population genomics of the black yeast Aureobasidium melanogenum.</title>
        <authorList>
            <person name="Cernosa A."/>
            <person name="Sun X."/>
            <person name="Gostincar C."/>
            <person name="Fang C."/>
            <person name="Gunde-Cimerman N."/>
            <person name="Song Z."/>
        </authorList>
    </citation>
    <scope>NUCLEOTIDE SEQUENCE</scope>
    <source>
        <strain evidence="3">EXF-9911</strain>
    </source>
</reference>
<organism evidence="3 4">
    <name type="scientific">Aureobasidium melanogenum</name>
    <name type="common">Aureobasidium pullulans var. melanogenum</name>
    <dbReference type="NCBI Taxonomy" id="46634"/>
    <lineage>
        <taxon>Eukaryota</taxon>
        <taxon>Fungi</taxon>
        <taxon>Dikarya</taxon>
        <taxon>Ascomycota</taxon>
        <taxon>Pezizomycotina</taxon>
        <taxon>Dothideomycetes</taxon>
        <taxon>Dothideomycetidae</taxon>
        <taxon>Dothideales</taxon>
        <taxon>Saccotheciaceae</taxon>
        <taxon>Aureobasidium</taxon>
    </lineage>
</organism>
<dbReference type="EMBL" id="JAHFXF010000258">
    <property type="protein sequence ID" value="KAG9691713.1"/>
    <property type="molecule type" value="Genomic_DNA"/>
</dbReference>
<protein>
    <recommendedName>
        <fullName evidence="5">Glycoside hydrolase protein</fullName>
    </recommendedName>
</protein>
<feature type="transmembrane region" description="Helical" evidence="2">
    <location>
        <begin position="46"/>
        <end position="65"/>
    </location>
</feature>
<feature type="transmembrane region" description="Helical" evidence="2">
    <location>
        <begin position="341"/>
        <end position="364"/>
    </location>
</feature>
<feature type="transmembrane region" description="Helical" evidence="2">
    <location>
        <begin position="148"/>
        <end position="169"/>
    </location>
</feature>
<accession>A0A9P8EJM0</accession>
<comment type="caution">
    <text evidence="3">The sequence shown here is derived from an EMBL/GenBank/DDBJ whole genome shotgun (WGS) entry which is preliminary data.</text>
</comment>
<evidence type="ECO:0000256" key="2">
    <source>
        <dbReference type="SAM" id="Phobius"/>
    </source>
</evidence>
<keyword evidence="2" id="KW-0812">Transmembrane</keyword>
<feature type="region of interest" description="Disordered" evidence="1">
    <location>
        <begin position="409"/>
        <end position="434"/>
    </location>
</feature>
<sequence>MSDGGMIPTDAQGLAIIVLLYTIANAVAAGLVILMHMRHGDPFGHVPLCACFMIVNIVAAFIQQIHFFTSFETITTAGYNYQISGNYIGKPAFTGTYTPLDTILYEIQLYCYNVESLIFLSWIAGLWRHVWRLRIEFLDKGGHLVSTTVKIASIIVPAILIGIANASSVDRTPGVSLILCNILLAGSVAIGLILLALVFYKYVSIQKYLSDSSSAKNGFFARLGWRIKFSLPSTSKTRSQRSRAMGSQTQSQMQSVMHSQMQSGNFTRSVNNQTESQLPAREPKSGARKNDSMYDKWLLIRFCICFVLLCIMQIYLIYYSIARYLGSRADAKNAKLDLSAGSAMVSIVMFIPGVTLGLLIFIVFGTTGPFRRDYSRWARCLVSSCLGRRSSRNSLASGSLHRTESVVRLTNLDRKPSQNNSTNEEAAGGLGVKGPDGEYRVSVIPLAGEDSDYEERQLGMGIMMTRSVKQSDDR</sequence>
<feature type="non-terminal residue" evidence="3">
    <location>
        <position position="474"/>
    </location>
</feature>
<gene>
    <name evidence="3" type="ORF">KCU76_g7259</name>
</gene>
<feature type="transmembrane region" description="Helical" evidence="2">
    <location>
        <begin position="298"/>
        <end position="321"/>
    </location>
</feature>
<evidence type="ECO:0000313" key="4">
    <source>
        <dbReference type="Proteomes" id="UP000779574"/>
    </source>
</evidence>
<evidence type="ECO:0000313" key="3">
    <source>
        <dbReference type="EMBL" id="KAG9691713.1"/>
    </source>
</evidence>
<name>A0A9P8EJM0_AURME</name>
<feature type="transmembrane region" description="Helical" evidence="2">
    <location>
        <begin position="175"/>
        <end position="200"/>
    </location>
</feature>